<evidence type="ECO:0000256" key="8">
    <source>
        <dbReference type="ARBA" id="ARBA00023054"/>
    </source>
</evidence>
<dbReference type="GO" id="GO:0003697">
    <property type="term" value="F:single-stranded DNA binding"/>
    <property type="evidence" value="ECO:0007669"/>
    <property type="project" value="TreeGrafter"/>
</dbReference>
<feature type="region of interest" description="Disordered" evidence="13">
    <location>
        <begin position="1"/>
        <end position="95"/>
    </location>
</feature>
<evidence type="ECO:0000259" key="15">
    <source>
        <dbReference type="Pfam" id="PF06470"/>
    </source>
</evidence>
<dbReference type="AlphaFoldDB" id="A0A9P6Q340"/>
<sequence length="1159" mass="133340">MVKRRLIQDEDESDREAHVKHDSDESPQSVVSESIGRKSKRSRRAASSMPTASTEDGENGERNGGDVGEVNVDSEGDDQDSEYDMPEFTEEDRQRWEQDNEAQMAYSRSQRGRPGSVAERGVIDYIEVFDFMCHRHLKVTLGPKINFVIGHNGSGKSAILTAIMVCLGGKANATNRAQSLKALIREGASMAEVRLQLRNEGEDAYKPDVYGPRIMIERRIARDGSSGYKLKSTKGKTVSTKRDELAAMCDHMNIQVDNPMNVLGQDAARQFLHTSSEHDKYNFFSRGTQLSQLSADYELVRQCIDTMHTTLKDKRELLPELYELAKAATARFKDMQEAASLEVKLQDLQHEYAWAQIKAIEAEVADLEEKLRAQIEKGTKIEERRTETQGDVAKFDQKIEQAEAELKEQQADLTPTREKRRALEQQLRDKRMEFKSCQDEETSANNDMKTIRHHLRRLEDQIAKEKQRLESNTSSKRAEIEGKIQDAVSKSDHMRVDLATAKEDLAKAEKEMFELGEKKGRIEEVVNRDRNDRTELLRQIQEMKGQKENALKAFGRKIPEALEEIEEAMRRNVFRGAVVGPVGRFIKLDSKNQEWAPVIESALGATLNAFVVETYEDRKVLEEILKRHQCHVEIIKTKREIFNYREPAARFDTICRVLHFEDEWMRRILIDRHAIEQTILMRDRAEADRVTSSGPNGGMPENVVMCLTVNLIRVGDQSGAASSISMRPYKGPPRLAQNVDREIEIKENEAQAKADSIRFRLRELSQVNLDIDHFDEARLNHKKRMLFLEKDLKTTTRAIETLQQSLQEDDTSNLSALEDERAKALEEIETLKRQYEPVAQQKQKINDEMEPIRREILEQDNLLNQHDEKQRSLQGVVEKLTLEKQDVLRKVQYWDSKIDANNQIVQRNEKELSERQQYLAESEAEARKYCDRVQTTSSVAKLEREIKQIQERLKQEALQRGCTVEEVTRDMVRKKEDYKAAKVAIHQLDRFVEHLKNTLHQRLARWREFRQHAAARSVSNFKLLLSARGYTGDLDFQHPDKRLVVRVETEDQRTAKAGVSRDKDPKSLSGGEKSFSTICLLLSMWDSMSASIRCLDEFDVFMDAVNRRISMRMLIDTARESDGVQYILITPQDASSVSPGPDIRVHRLHDPERNQAVLQ</sequence>
<evidence type="ECO:0000259" key="14">
    <source>
        <dbReference type="Pfam" id="PF02463"/>
    </source>
</evidence>
<keyword evidence="7" id="KW-0067">ATP-binding</keyword>
<evidence type="ECO:0000256" key="3">
    <source>
        <dbReference type="ARBA" id="ARBA00006793"/>
    </source>
</evidence>
<feature type="compositionally biased region" description="Basic and acidic residues" evidence="13">
    <location>
        <begin position="15"/>
        <end position="24"/>
    </location>
</feature>
<evidence type="ECO:0000256" key="4">
    <source>
        <dbReference type="ARBA" id="ARBA00022454"/>
    </source>
</evidence>
<keyword evidence="4" id="KW-0158">Chromosome</keyword>
<keyword evidence="5" id="KW-0547">Nucleotide-binding</keyword>
<reference evidence="16" key="1">
    <citation type="journal article" date="2020" name="Fungal Divers.">
        <title>Resolving the Mortierellaceae phylogeny through synthesis of multi-gene phylogenetics and phylogenomics.</title>
        <authorList>
            <person name="Vandepol N."/>
            <person name="Liber J."/>
            <person name="Desiro A."/>
            <person name="Na H."/>
            <person name="Kennedy M."/>
            <person name="Barry K."/>
            <person name="Grigoriev I.V."/>
            <person name="Miller A.N."/>
            <person name="O'Donnell K."/>
            <person name="Stajich J.E."/>
            <person name="Bonito G."/>
        </authorList>
    </citation>
    <scope>NUCLEOTIDE SEQUENCE</scope>
    <source>
        <strain evidence="16">BC1065</strain>
    </source>
</reference>
<dbReference type="InterPro" id="IPR027417">
    <property type="entry name" value="P-loop_NTPase"/>
</dbReference>
<dbReference type="SUPFAM" id="SSF75553">
    <property type="entry name" value="Smc hinge domain"/>
    <property type="match status" value="1"/>
</dbReference>
<dbReference type="InterPro" id="IPR036277">
    <property type="entry name" value="SMC_hinge_sf"/>
</dbReference>
<dbReference type="GO" id="GO:0005524">
    <property type="term" value="F:ATP binding"/>
    <property type="evidence" value="ECO:0007669"/>
    <property type="project" value="UniProtKB-KW"/>
</dbReference>
<feature type="compositionally biased region" description="Acidic residues" evidence="13">
    <location>
        <begin position="72"/>
        <end position="90"/>
    </location>
</feature>
<dbReference type="GO" id="GO:0003684">
    <property type="term" value="F:damaged DNA binding"/>
    <property type="evidence" value="ECO:0007669"/>
    <property type="project" value="TreeGrafter"/>
</dbReference>
<feature type="region of interest" description="Disordered" evidence="13">
    <location>
        <begin position="1133"/>
        <end position="1159"/>
    </location>
</feature>
<dbReference type="GO" id="GO:0000724">
    <property type="term" value="P:double-strand break repair via homologous recombination"/>
    <property type="evidence" value="ECO:0007669"/>
    <property type="project" value="TreeGrafter"/>
</dbReference>
<comment type="caution">
    <text evidence="16">The sequence shown here is derived from an EMBL/GenBank/DDBJ whole genome shotgun (WGS) entry which is preliminary data.</text>
</comment>
<organism evidence="16 17">
    <name type="scientific">Actinomortierella ambigua</name>
    <dbReference type="NCBI Taxonomy" id="1343610"/>
    <lineage>
        <taxon>Eukaryota</taxon>
        <taxon>Fungi</taxon>
        <taxon>Fungi incertae sedis</taxon>
        <taxon>Mucoromycota</taxon>
        <taxon>Mortierellomycotina</taxon>
        <taxon>Mortierellomycetes</taxon>
        <taxon>Mortierellales</taxon>
        <taxon>Mortierellaceae</taxon>
        <taxon>Actinomortierella</taxon>
    </lineage>
</organism>
<comment type="similarity">
    <text evidence="3">Belongs to the SMC family. SMC6 subfamily.</text>
</comment>
<name>A0A9P6Q340_9FUNG</name>
<dbReference type="Gene3D" id="3.40.50.300">
    <property type="entry name" value="P-loop containing nucleotide triphosphate hydrolases"/>
    <property type="match status" value="2"/>
</dbReference>
<gene>
    <name evidence="16" type="primary">SMC6</name>
    <name evidence="16" type="ORF">DFQ27_003982</name>
</gene>
<accession>A0A9P6Q340</accession>
<dbReference type="Pfam" id="PF06470">
    <property type="entry name" value="SMC_hinge"/>
    <property type="match status" value="1"/>
</dbReference>
<evidence type="ECO:0000256" key="6">
    <source>
        <dbReference type="ARBA" id="ARBA00022763"/>
    </source>
</evidence>
<evidence type="ECO:0000313" key="16">
    <source>
        <dbReference type="EMBL" id="KAG0259592.1"/>
    </source>
</evidence>
<dbReference type="GO" id="GO:0051276">
    <property type="term" value="P:chromosome organization"/>
    <property type="evidence" value="ECO:0007669"/>
    <property type="project" value="InterPro"/>
</dbReference>
<feature type="coiled-coil region" evidence="12">
    <location>
        <begin position="338"/>
        <end position="571"/>
    </location>
</feature>
<protein>
    <submittedName>
        <fullName evidence="16">Structural maintenance of chromosomes protein 6</fullName>
    </submittedName>
</protein>
<comment type="subcellular location">
    <subcellularLocation>
        <location evidence="2">Chromosome</location>
    </subcellularLocation>
    <subcellularLocation>
        <location evidence="1">Nucleus</location>
    </subcellularLocation>
</comment>
<evidence type="ECO:0000256" key="11">
    <source>
        <dbReference type="ARBA" id="ARBA00023242"/>
    </source>
</evidence>
<evidence type="ECO:0000256" key="9">
    <source>
        <dbReference type="ARBA" id="ARBA00023172"/>
    </source>
</evidence>
<dbReference type="Proteomes" id="UP000807716">
    <property type="component" value="Unassembled WGS sequence"/>
</dbReference>
<keyword evidence="9" id="KW-0233">DNA recombination</keyword>
<evidence type="ECO:0000256" key="7">
    <source>
        <dbReference type="ARBA" id="ARBA00022840"/>
    </source>
</evidence>
<evidence type="ECO:0000256" key="13">
    <source>
        <dbReference type="SAM" id="MobiDB-lite"/>
    </source>
</evidence>
<dbReference type="PANTHER" id="PTHR19306:SF6">
    <property type="entry name" value="STRUCTURAL MAINTENANCE OF CHROMOSOMES PROTEIN 6"/>
    <property type="match status" value="1"/>
</dbReference>
<dbReference type="GO" id="GO:0030915">
    <property type="term" value="C:Smc5-Smc6 complex"/>
    <property type="evidence" value="ECO:0007669"/>
    <property type="project" value="TreeGrafter"/>
</dbReference>
<feature type="domain" description="SMC hinge" evidence="15">
    <location>
        <begin position="578"/>
        <end position="690"/>
    </location>
</feature>
<keyword evidence="11" id="KW-0539">Nucleus</keyword>
<evidence type="ECO:0000256" key="5">
    <source>
        <dbReference type="ARBA" id="ARBA00022741"/>
    </source>
</evidence>
<dbReference type="PANTHER" id="PTHR19306">
    <property type="entry name" value="STRUCTURAL MAINTENANCE OF CHROMOSOMES 5,6 SMC5, SMC6"/>
    <property type="match status" value="1"/>
</dbReference>
<evidence type="ECO:0000256" key="1">
    <source>
        <dbReference type="ARBA" id="ARBA00004123"/>
    </source>
</evidence>
<feature type="compositionally biased region" description="Basic and acidic residues" evidence="13">
    <location>
        <begin position="1143"/>
        <end position="1153"/>
    </location>
</feature>
<feature type="coiled-coil region" evidence="12">
    <location>
        <begin position="932"/>
        <end position="959"/>
    </location>
</feature>
<feature type="coiled-coil region" evidence="12">
    <location>
        <begin position="785"/>
        <end position="834"/>
    </location>
</feature>
<dbReference type="InterPro" id="IPR010935">
    <property type="entry name" value="SMC_hinge"/>
</dbReference>
<keyword evidence="8 12" id="KW-0175">Coiled coil</keyword>
<proteinExistence type="inferred from homology"/>
<keyword evidence="6" id="KW-0227">DNA damage</keyword>
<evidence type="ECO:0000256" key="2">
    <source>
        <dbReference type="ARBA" id="ARBA00004286"/>
    </source>
</evidence>
<dbReference type="OrthoDB" id="10072614at2759"/>
<dbReference type="InterPro" id="IPR003395">
    <property type="entry name" value="RecF/RecN/SMC_N"/>
</dbReference>
<evidence type="ECO:0000256" key="10">
    <source>
        <dbReference type="ARBA" id="ARBA00023204"/>
    </source>
</evidence>
<dbReference type="Gene3D" id="1.20.1060.20">
    <property type="match status" value="1"/>
</dbReference>
<keyword evidence="10" id="KW-0234">DNA repair</keyword>
<keyword evidence="17" id="KW-1185">Reference proteome</keyword>
<dbReference type="SUPFAM" id="SSF52540">
    <property type="entry name" value="P-loop containing nucleoside triphosphate hydrolases"/>
    <property type="match status" value="1"/>
</dbReference>
<dbReference type="EMBL" id="JAAAJB010000279">
    <property type="protein sequence ID" value="KAG0259592.1"/>
    <property type="molecule type" value="Genomic_DNA"/>
</dbReference>
<dbReference type="GO" id="GO:0005634">
    <property type="term" value="C:nucleus"/>
    <property type="evidence" value="ECO:0007669"/>
    <property type="project" value="UniProtKB-SubCell"/>
</dbReference>
<dbReference type="GO" id="GO:0035861">
    <property type="term" value="C:site of double-strand break"/>
    <property type="evidence" value="ECO:0007669"/>
    <property type="project" value="TreeGrafter"/>
</dbReference>
<dbReference type="Pfam" id="PF02463">
    <property type="entry name" value="SMC_N"/>
    <property type="match status" value="1"/>
</dbReference>
<evidence type="ECO:0000256" key="12">
    <source>
        <dbReference type="SAM" id="Coils"/>
    </source>
</evidence>
<feature type="domain" description="RecF/RecN/SMC N-terminal" evidence="14">
    <location>
        <begin position="124"/>
        <end position="1132"/>
    </location>
</feature>
<evidence type="ECO:0000313" key="17">
    <source>
        <dbReference type="Proteomes" id="UP000807716"/>
    </source>
</evidence>